<reference evidence="4 5" key="1">
    <citation type="submission" date="2016-01" db="EMBL/GenBank/DDBJ databases">
        <title>Highly variable Streptococcus oralis are common among viridans streptococci isolated from primates.</title>
        <authorList>
            <person name="Denapaite D."/>
            <person name="Rieger M."/>
            <person name="Koendgen S."/>
            <person name="Brueckner R."/>
            <person name="Ochigava I."/>
            <person name="Kappeler P."/>
            <person name="Maetz-Rensing K."/>
            <person name="Leendertz F."/>
            <person name="Hakenbeck R."/>
        </authorList>
    </citation>
    <scope>NUCLEOTIDE SEQUENCE [LARGE SCALE GENOMIC DNA]</scope>
    <source>
        <strain evidence="4 5">DD22</strain>
    </source>
</reference>
<dbReference type="Proteomes" id="UP000070779">
    <property type="component" value="Unassembled WGS sequence"/>
</dbReference>
<dbReference type="Pfam" id="PF20874">
    <property type="entry name" value="Relaxase_M"/>
    <property type="match status" value="1"/>
</dbReference>
<feature type="domain" description="Group II intron-interrupted relaxase LtrB C-terminal" evidence="2">
    <location>
        <begin position="140"/>
        <end position="263"/>
    </location>
</feature>
<protein>
    <submittedName>
        <fullName evidence="4">Relaxase</fullName>
    </submittedName>
</protein>
<evidence type="ECO:0000313" key="4">
    <source>
        <dbReference type="EMBL" id="KXU15760.1"/>
    </source>
</evidence>
<feature type="domain" description="Group II intron-interrupted relaxase LtrB central" evidence="3">
    <location>
        <begin position="43"/>
        <end position="126"/>
    </location>
</feature>
<feature type="coiled-coil region" evidence="1">
    <location>
        <begin position="163"/>
        <end position="194"/>
    </location>
</feature>
<keyword evidence="1" id="KW-0175">Coiled coil</keyword>
<evidence type="ECO:0000256" key="1">
    <source>
        <dbReference type="SAM" id="Coils"/>
    </source>
</evidence>
<name>A0A139RLY2_STRMT</name>
<accession>A0A139RLY2</accession>
<evidence type="ECO:0000259" key="3">
    <source>
        <dbReference type="Pfam" id="PF20874"/>
    </source>
</evidence>
<evidence type="ECO:0000259" key="2">
    <source>
        <dbReference type="Pfam" id="PF11083"/>
    </source>
</evidence>
<dbReference type="Pfam" id="PF11083">
    <property type="entry name" value="Relaxase_C"/>
    <property type="match status" value="1"/>
</dbReference>
<dbReference type="PATRIC" id="fig|28037.238.peg.143"/>
<proteinExistence type="predicted"/>
<gene>
    <name evidence="4" type="ORF">SMIDD22_00108</name>
</gene>
<dbReference type="AlphaFoldDB" id="A0A139RLY2"/>
<dbReference type="EMBL" id="LQZD01000039">
    <property type="protein sequence ID" value="KXU15760.1"/>
    <property type="molecule type" value="Genomic_DNA"/>
</dbReference>
<evidence type="ECO:0000313" key="5">
    <source>
        <dbReference type="Proteomes" id="UP000070779"/>
    </source>
</evidence>
<dbReference type="InterPro" id="IPR021112">
    <property type="entry name" value="LtrB_C"/>
</dbReference>
<organism evidence="4 5">
    <name type="scientific">Streptococcus mitis</name>
    <dbReference type="NCBI Taxonomy" id="28037"/>
    <lineage>
        <taxon>Bacteria</taxon>
        <taxon>Bacillati</taxon>
        <taxon>Bacillota</taxon>
        <taxon>Bacilli</taxon>
        <taxon>Lactobacillales</taxon>
        <taxon>Streptococcaceae</taxon>
        <taxon>Streptococcus</taxon>
        <taxon>Streptococcus mitis group</taxon>
    </lineage>
</organism>
<comment type="caution">
    <text evidence="4">The sequence shown here is derived from an EMBL/GenBank/DDBJ whole genome shotgun (WGS) entry which is preliminary data.</text>
</comment>
<sequence length="275" mass="32247">MSKKGNYSLEKISEKVVANEVTFSVDEIKSEYEKMVAEREDDFEMRITVEEWQVMEETKNGIYLEMEFGIRNKGTILIPAHQIEKSEDGSYEIFIRKNDFYYFVNPEHADKNRYMKGETVASQLSYDNGEMIVRKNPKISSLDQLVREYNYLSAHGVTEGQQFDELLNRFEEELEEVDNLLDKLDQRLGELNKIQSAFLALESSDPQEVKLAIAIMKDLRVDPSTRKAEIDKLVKEATFERQALYQRVESITKDYKLHQDIEKNVEQRKDRETSL</sequence>
<dbReference type="InterPro" id="IPR048299">
    <property type="entry name" value="LtrB_central"/>
</dbReference>